<dbReference type="InterPro" id="IPR000994">
    <property type="entry name" value="Pept_M24"/>
</dbReference>
<dbReference type="SUPFAM" id="SSF55920">
    <property type="entry name" value="Creatinase/aminopeptidase"/>
    <property type="match status" value="1"/>
</dbReference>
<protein>
    <recommendedName>
        <fullName evidence="1">Peptidase M24 domain-containing protein</fullName>
    </recommendedName>
</protein>
<proteinExistence type="predicted"/>
<dbReference type="GO" id="GO:0004177">
    <property type="term" value="F:aminopeptidase activity"/>
    <property type="evidence" value="ECO:0007669"/>
    <property type="project" value="UniProtKB-ARBA"/>
</dbReference>
<dbReference type="PANTHER" id="PTHR46112">
    <property type="entry name" value="AMINOPEPTIDASE"/>
    <property type="match status" value="1"/>
</dbReference>
<dbReference type="PRINTS" id="PR00599">
    <property type="entry name" value="MAPEPTIDASE"/>
</dbReference>
<dbReference type="PANTHER" id="PTHR46112:SF2">
    <property type="entry name" value="XAA-PRO AMINOPEPTIDASE P-RELATED"/>
    <property type="match status" value="1"/>
</dbReference>
<sequence length="254" mass="28562">MANFYHKLISTDHILPVLDEVRAVKKPWELAAIKRGAQILERVFTWVRFCAVAGRTEQQIARDIARIMKRNGAEALAFPVIVASGPGAADIHHIPTKRKVRKGDILMIDCGAVVKGHCSDCTRTFFIGHPSQRFIRYYQEVLKAQERAIAKIRHGIAAKVVDRAARGYLARWRWGKTFTHGCGHGVGLAIHEFPNLKPKSRDVLKAGMVVTVEPGIYLKRWGGIRIEDMVLVRRGGSKIITRSIPKQFEQIILS</sequence>
<name>A0A1F7VAF8_9BACT</name>
<dbReference type="AlphaFoldDB" id="A0A1F7VAF8"/>
<dbReference type="Gene3D" id="3.90.230.10">
    <property type="entry name" value="Creatinase/methionine aminopeptidase superfamily"/>
    <property type="match status" value="1"/>
</dbReference>
<reference evidence="2 3" key="1">
    <citation type="journal article" date="2016" name="Nat. Commun.">
        <title>Thousands of microbial genomes shed light on interconnected biogeochemical processes in an aquifer system.</title>
        <authorList>
            <person name="Anantharaman K."/>
            <person name="Brown C.T."/>
            <person name="Hug L.A."/>
            <person name="Sharon I."/>
            <person name="Castelle C.J."/>
            <person name="Probst A.J."/>
            <person name="Thomas B.C."/>
            <person name="Singh A."/>
            <person name="Wilkins M.J."/>
            <person name="Karaoz U."/>
            <person name="Brodie E.L."/>
            <person name="Williams K.H."/>
            <person name="Hubbard S.S."/>
            <person name="Banfield J.F."/>
        </authorList>
    </citation>
    <scope>NUCLEOTIDE SEQUENCE [LARGE SCALE GENOMIC DNA]</scope>
</reference>
<accession>A0A1F7VAF8</accession>
<evidence type="ECO:0000313" key="3">
    <source>
        <dbReference type="Proteomes" id="UP000178264"/>
    </source>
</evidence>
<dbReference type="GO" id="GO:0008235">
    <property type="term" value="F:metalloexopeptidase activity"/>
    <property type="evidence" value="ECO:0007669"/>
    <property type="project" value="UniProtKB-ARBA"/>
</dbReference>
<dbReference type="InterPro" id="IPR050659">
    <property type="entry name" value="Peptidase_M24B"/>
</dbReference>
<dbReference type="InterPro" id="IPR036005">
    <property type="entry name" value="Creatinase/aminopeptidase-like"/>
</dbReference>
<evidence type="ECO:0000313" key="2">
    <source>
        <dbReference type="EMBL" id="OGL87539.1"/>
    </source>
</evidence>
<organism evidence="2 3">
    <name type="scientific">Candidatus Uhrbacteria bacterium RIFCSPLOWO2_02_FULL_49_11</name>
    <dbReference type="NCBI Taxonomy" id="1802409"/>
    <lineage>
        <taxon>Bacteria</taxon>
        <taxon>Candidatus Uhriibacteriota</taxon>
    </lineage>
</organism>
<comment type="caution">
    <text evidence="2">The sequence shown here is derived from an EMBL/GenBank/DDBJ whole genome shotgun (WGS) entry which is preliminary data.</text>
</comment>
<gene>
    <name evidence="2" type="ORF">A3I42_02745</name>
</gene>
<dbReference type="Pfam" id="PF00557">
    <property type="entry name" value="Peptidase_M24"/>
    <property type="match status" value="1"/>
</dbReference>
<evidence type="ECO:0000259" key="1">
    <source>
        <dbReference type="Pfam" id="PF00557"/>
    </source>
</evidence>
<dbReference type="InterPro" id="IPR001714">
    <property type="entry name" value="Pept_M24_MAP"/>
</dbReference>
<dbReference type="EMBL" id="MGER01000078">
    <property type="protein sequence ID" value="OGL87539.1"/>
    <property type="molecule type" value="Genomic_DNA"/>
</dbReference>
<dbReference type="Proteomes" id="UP000178264">
    <property type="component" value="Unassembled WGS sequence"/>
</dbReference>
<feature type="domain" description="Peptidase M24" evidence="1">
    <location>
        <begin position="32"/>
        <end position="233"/>
    </location>
</feature>